<dbReference type="PANTHER" id="PTHR12317">
    <property type="entry name" value="DIACYLGLYCEROL O-ACYLTRANSFERASE"/>
    <property type="match status" value="1"/>
</dbReference>
<evidence type="ECO:0000313" key="11">
    <source>
        <dbReference type="EMBL" id="NOV49926.1"/>
    </source>
</evidence>
<protein>
    <submittedName>
        <fullName evidence="11">Putative diacylglycerol acyltransferase dgat</fullName>
    </submittedName>
</protein>
<evidence type="ECO:0000256" key="8">
    <source>
        <dbReference type="ARBA" id="ARBA00023098"/>
    </source>
</evidence>
<keyword evidence="10 11" id="KW-0012">Acyltransferase</keyword>
<evidence type="ECO:0000256" key="5">
    <source>
        <dbReference type="ARBA" id="ARBA00022692"/>
    </source>
</evidence>
<reference evidence="11" key="1">
    <citation type="submission" date="2020-03" db="EMBL/GenBank/DDBJ databases">
        <title>Transcriptomic Profiling of the Digestive Tract of the Rat Flea, Xenopsylla cheopis, Following Blood Feeding and Infection with Yersinia pestis.</title>
        <authorList>
            <person name="Bland D.M."/>
            <person name="Martens C.A."/>
            <person name="Virtaneva K."/>
            <person name="Kanakabandi K."/>
            <person name="Long D."/>
            <person name="Rosenke R."/>
            <person name="Saturday G.A."/>
            <person name="Hoyt F.H."/>
            <person name="Bruno D.P."/>
            <person name="Ribeiro J.M.C."/>
            <person name="Hinnebusch J."/>
        </authorList>
    </citation>
    <scope>NUCLEOTIDE SEQUENCE</scope>
</reference>
<comment type="subcellular location">
    <subcellularLocation>
        <location evidence="1">Endoplasmic reticulum membrane</location>
        <topology evidence="1">Multi-pass membrane protein</topology>
    </subcellularLocation>
</comment>
<keyword evidence="3" id="KW-0444">Lipid biosynthesis</keyword>
<keyword evidence="4 11" id="KW-0808">Transferase</keyword>
<evidence type="ECO:0000256" key="4">
    <source>
        <dbReference type="ARBA" id="ARBA00022679"/>
    </source>
</evidence>
<proteinExistence type="inferred from homology"/>
<keyword evidence="9" id="KW-0472">Membrane</keyword>
<keyword evidence="7" id="KW-1133">Transmembrane helix</keyword>
<name>A0A6M2DU99_XENCH</name>
<evidence type="ECO:0000256" key="1">
    <source>
        <dbReference type="ARBA" id="ARBA00004477"/>
    </source>
</evidence>
<dbReference type="GO" id="GO:0005789">
    <property type="term" value="C:endoplasmic reticulum membrane"/>
    <property type="evidence" value="ECO:0007669"/>
    <property type="project" value="UniProtKB-SubCell"/>
</dbReference>
<dbReference type="InterPro" id="IPR007130">
    <property type="entry name" value="DAGAT"/>
</dbReference>
<evidence type="ECO:0000256" key="7">
    <source>
        <dbReference type="ARBA" id="ARBA00022989"/>
    </source>
</evidence>
<dbReference type="GO" id="GO:0004144">
    <property type="term" value="F:diacylglycerol O-acyltransferase activity"/>
    <property type="evidence" value="ECO:0007669"/>
    <property type="project" value="TreeGrafter"/>
</dbReference>
<keyword evidence="5" id="KW-0812">Transmembrane</keyword>
<sequence>MTARICTLAGHFMVPFYRELILSLGAVSASAESINYILGSKEKGKAAVLMVGGAAESLYCKPGTYRIVLKKRKGFVKLALKNGTPLVPVFSFGETDLYDQVANPEGSLLRTAQEFVKKLTGIAFCVPLGRGIMQYSVGIVPMRKPVTTVIGKPLEFERNLDPSNEDIEKLHAEFTKAITELFEEHKSKYIENHENIQLVIE</sequence>
<dbReference type="AlphaFoldDB" id="A0A6M2DU99"/>
<evidence type="ECO:0000256" key="3">
    <source>
        <dbReference type="ARBA" id="ARBA00022516"/>
    </source>
</evidence>
<dbReference type="Pfam" id="PF03982">
    <property type="entry name" value="DAGAT"/>
    <property type="match status" value="1"/>
</dbReference>
<comment type="similarity">
    <text evidence="2">Belongs to the diacylglycerol acyltransferase family.</text>
</comment>
<evidence type="ECO:0000256" key="6">
    <source>
        <dbReference type="ARBA" id="ARBA00022824"/>
    </source>
</evidence>
<organism evidence="11">
    <name type="scientific">Xenopsylla cheopis</name>
    <name type="common">Oriental rat flea</name>
    <name type="synonym">Pulex cheopis</name>
    <dbReference type="NCBI Taxonomy" id="163159"/>
    <lineage>
        <taxon>Eukaryota</taxon>
        <taxon>Metazoa</taxon>
        <taxon>Ecdysozoa</taxon>
        <taxon>Arthropoda</taxon>
        <taxon>Hexapoda</taxon>
        <taxon>Insecta</taxon>
        <taxon>Pterygota</taxon>
        <taxon>Neoptera</taxon>
        <taxon>Endopterygota</taxon>
        <taxon>Siphonaptera</taxon>
        <taxon>Pulicidae</taxon>
        <taxon>Xenopsyllinae</taxon>
        <taxon>Xenopsylla</taxon>
    </lineage>
</organism>
<dbReference type="SUPFAM" id="SSF69593">
    <property type="entry name" value="Glycerol-3-phosphate (1)-acyltransferase"/>
    <property type="match status" value="1"/>
</dbReference>
<evidence type="ECO:0000256" key="10">
    <source>
        <dbReference type="ARBA" id="ARBA00023315"/>
    </source>
</evidence>
<evidence type="ECO:0000256" key="2">
    <source>
        <dbReference type="ARBA" id="ARBA00005420"/>
    </source>
</evidence>
<accession>A0A6M2DU99</accession>
<dbReference type="GO" id="GO:0019432">
    <property type="term" value="P:triglyceride biosynthetic process"/>
    <property type="evidence" value="ECO:0007669"/>
    <property type="project" value="TreeGrafter"/>
</dbReference>
<dbReference type="PANTHER" id="PTHR12317:SF79">
    <property type="entry name" value="ACYLTRANSFERASE"/>
    <property type="match status" value="1"/>
</dbReference>
<dbReference type="CDD" id="cd07987">
    <property type="entry name" value="LPLAT_MGAT-like"/>
    <property type="match status" value="1"/>
</dbReference>
<dbReference type="EMBL" id="GIIL01006200">
    <property type="protein sequence ID" value="NOV49926.1"/>
    <property type="molecule type" value="Transcribed_RNA"/>
</dbReference>
<keyword evidence="8" id="KW-0443">Lipid metabolism</keyword>
<keyword evidence="6" id="KW-0256">Endoplasmic reticulum</keyword>
<evidence type="ECO:0000256" key="9">
    <source>
        <dbReference type="ARBA" id="ARBA00023136"/>
    </source>
</evidence>